<keyword evidence="4" id="KW-1185">Reference proteome</keyword>
<evidence type="ECO:0000256" key="1">
    <source>
        <dbReference type="ARBA" id="ARBA00022679"/>
    </source>
</evidence>
<proteinExistence type="predicted"/>
<feature type="domain" description="Trichothecene 3-O-acetyltransferase-like N-terminal" evidence="2">
    <location>
        <begin position="25"/>
        <end position="180"/>
    </location>
</feature>
<evidence type="ECO:0000313" key="4">
    <source>
        <dbReference type="Proteomes" id="UP000250140"/>
    </source>
</evidence>
<dbReference type="OrthoDB" id="1862401at2759"/>
<reference evidence="3 4" key="1">
    <citation type="journal article" date="2016" name="Nat. Commun.">
        <title>Ectomycorrhizal ecology is imprinted in the genome of the dominant symbiotic fungus Cenococcum geophilum.</title>
        <authorList>
            <consortium name="DOE Joint Genome Institute"/>
            <person name="Peter M."/>
            <person name="Kohler A."/>
            <person name="Ohm R.A."/>
            <person name="Kuo A."/>
            <person name="Krutzmann J."/>
            <person name="Morin E."/>
            <person name="Arend M."/>
            <person name="Barry K.W."/>
            <person name="Binder M."/>
            <person name="Choi C."/>
            <person name="Clum A."/>
            <person name="Copeland A."/>
            <person name="Grisel N."/>
            <person name="Haridas S."/>
            <person name="Kipfer T."/>
            <person name="LaButti K."/>
            <person name="Lindquist E."/>
            <person name="Lipzen A."/>
            <person name="Maire R."/>
            <person name="Meier B."/>
            <person name="Mihaltcheva S."/>
            <person name="Molinier V."/>
            <person name="Murat C."/>
            <person name="Poggeler S."/>
            <person name="Quandt C.A."/>
            <person name="Sperisen C."/>
            <person name="Tritt A."/>
            <person name="Tisserant E."/>
            <person name="Crous P.W."/>
            <person name="Henrissat B."/>
            <person name="Nehls U."/>
            <person name="Egli S."/>
            <person name="Spatafora J.W."/>
            <person name="Grigoriev I.V."/>
            <person name="Martin F.M."/>
        </authorList>
    </citation>
    <scope>NUCLEOTIDE SEQUENCE [LARGE SCALE GENOMIC DNA]</scope>
    <source>
        <strain evidence="3 4">CBS 207.34</strain>
    </source>
</reference>
<dbReference type="PANTHER" id="PTHR31896">
    <property type="entry name" value="FAMILY REGULATORY PROTEIN, PUTATIVE (AFU_ORTHOLOGUE AFUA_3G14730)-RELATED"/>
    <property type="match status" value="1"/>
</dbReference>
<sequence>MTGLATSNNLNEYLDILGQQPLLKMYTQICFCFPVDDDSLHLAIVKTLTNGLKRLAVGFPWLAGQVINEGASEGNSGLFKIIPWEKVPRLVVKDLRDDPSAPTMDGLRKANFPFSMLDEDIIAPRRTLPGSPKEATEPALVFIVQANFITGGLILTINGQHGTMDMTGQGQVMDLFSKACRNEPFTTEELRISNLPRHNLIPFLDATHDPTPCLAHQIIPPSLLDPPSPEGPATAPTPATWVYYTFPAASLTALKTHATQTKPSDTPFISTDDALTALLWQSVARARLGRLGPARSTTLARAIDVRRHLSIPATYPGVVQNMTYHSSALGTLAVEPLGVVAARLREAVEPGTSELALRTRQLATLMLRAADKARVSVAAAILPAADLMLSSWARLDCYELDFGLGLGAPEAVRRPRFEAVEGLVYFMPRARDGAVAVGLCLSDEDLGRFGADVEAGSYGVSIG</sequence>
<gene>
    <name evidence="3" type="ORF">AOQ84DRAFT_289812</name>
</gene>
<name>A0A8E2F407_9PEZI</name>
<dbReference type="Pfam" id="PF22664">
    <property type="entry name" value="TRI-like_N"/>
    <property type="match status" value="1"/>
</dbReference>
<dbReference type="InterPro" id="IPR051283">
    <property type="entry name" value="Sec_Metabolite_Acyltrans"/>
</dbReference>
<dbReference type="PANTHER" id="PTHR31896:SF64">
    <property type="entry name" value="TRICHOTHECENE 3-O-ACETYLTRANSFERASE"/>
    <property type="match status" value="1"/>
</dbReference>
<keyword evidence="1 3" id="KW-0808">Transferase</keyword>
<evidence type="ECO:0000259" key="2">
    <source>
        <dbReference type="Pfam" id="PF22664"/>
    </source>
</evidence>
<dbReference type="GO" id="GO:0016740">
    <property type="term" value="F:transferase activity"/>
    <property type="evidence" value="ECO:0007669"/>
    <property type="project" value="UniProtKB-KW"/>
</dbReference>
<dbReference type="InterPro" id="IPR023213">
    <property type="entry name" value="CAT-like_dom_sf"/>
</dbReference>
<dbReference type="Gene3D" id="3.30.559.10">
    <property type="entry name" value="Chloramphenicol acetyltransferase-like domain"/>
    <property type="match status" value="2"/>
</dbReference>
<dbReference type="AlphaFoldDB" id="A0A8E2F407"/>
<organism evidence="3 4">
    <name type="scientific">Glonium stellatum</name>
    <dbReference type="NCBI Taxonomy" id="574774"/>
    <lineage>
        <taxon>Eukaryota</taxon>
        <taxon>Fungi</taxon>
        <taxon>Dikarya</taxon>
        <taxon>Ascomycota</taxon>
        <taxon>Pezizomycotina</taxon>
        <taxon>Dothideomycetes</taxon>
        <taxon>Pleosporomycetidae</taxon>
        <taxon>Gloniales</taxon>
        <taxon>Gloniaceae</taxon>
        <taxon>Glonium</taxon>
    </lineage>
</organism>
<dbReference type="Proteomes" id="UP000250140">
    <property type="component" value="Unassembled WGS sequence"/>
</dbReference>
<accession>A0A8E2F407</accession>
<dbReference type="EMBL" id="KV749299">
    <property type="protein sequence ID" value="OCL10165.1"/>
    <property type="molecule type" value="Genomic_DNA"/>
</dbReference>
<dbReference type="InterPro" id="IPR054710">
    <property type="entry name" value="Tri101-like_N"/>
</dbReference>
<evidence type="ECO:0000313" key="3">
    <source>
        <dbReference type="EMBL" id="OCL10165.1"/>
    </source>
</evidence>
<protein>
    <submittedName>
        <fullName evidence="3">Trichothecene 3-O-acetyltransferase</fullName>
    </submittedName>
</protein>